<feature type="region of interest" description="Disordered" evidence="1">
    <location>
        <begin position="1"/>
        <end position="25"/>
    </location>
</feature>
<proteinExistence type="predicted"/>
<name>A0A7R8CZN3_LEPSM</name>
<dbReference type="EMBL" id="HG994584">
    <property type="protein sequence ID" value="CAF2951984.1"/>
    <property type="molecule type" value="Genomic_DNA"/>
</dbReference>
<dbReference type="Proteomes" id="UP000675881">
    <property type="component" value="Chromosome 5"/>
</dbReference>
<dbReference type="OrthoDB" id="6343844at2759"/>
<feature type="region of interest" description="Disordered" evidence="1">
    <location>
        <begin position="97"/>
        <end position="137"/>
    </location>
</feature>
<sequence length="450" mass="51667">MVRILSGPGGRPKEFGSTSPPGGGHTVVAVNPISSPDTETKLKLTECIRQNNGAYLGYVDNIVQLKADMDSILDKAKNKFKNLELEILKLKKENQDLKKIKKKDQDDSCETPGASFSSPEGSKKDKNKKDKKNSKNLHLEELELKNKEIQDLKQRFEASETRSKEDIAKLNTQKLNLERDLATLRADSETWSNEKWELTAANTDLQSRLQQMAMNMHIQGSPDQMLQEEIRNMKHSLNDERKVTEKLSRNLELGKTQKLKKSSSTGIHLPDEMKVRDDKLAESMERYRIQCDNLGCSLRECEDKLLMSRKKKRTSIDQHQINEMNGLFGSVLKEYQNALDYLRDLQNERKMKTQQQNVYEEIKESNHETRINESRKTEVDIEAVPILRAQVESDLEEELRKLKNSNRVNTAEALDEQRHIERFLATDARPGTAPALRNTINHLADNSFPR</sequence>
<gene>
    <name evidence="2" type="ORF">LSAA_9608</name>
</gene>
<protein>
    <submittedName>
        <fullName evidence="2">(salmon louse) hypothetical protein</fullName>
    </submittedName>
</protein>
<reference evidence="2" key="1">
    <citation type="submission" date="2021-02" db="EMBL/GenBank/DDBJ databases">
        <authorList>
            <person name="Bekaert M."/>
        </authorList>
    </citation>
    <scope>NUCLEOTIDE SEQUENCE</scope>
    <source>
        <strain evidence="2">IoA-00</strain>
    </source>
</reference>
<evidence type="ECO:0000313" key="3">
    <source>
        <dbReference type="Proteomes" id="UP000675881"/>
    </source>
</evidence>
<keyword evidence="3" id="KW-1185">Reference proteome</keyword>
<dbReference type="AlphaFoldDB" id="A0A7R8CZN3"/>
<feature type="compositionally biased region" description="Basic and acidic residues" evidence="1">
    <location>
        <begin position="97"/>
        <end position="106"/>
    </location>
</feature>
<evidence type="ECO:0000313" key="2">
    <source>
        <dbReference type="EMBL" id="CAF2951984.1"/>
    </source>
</evidence>
<organism evidence="2 3">
    <name type="scientific">Lepeophtheirus salmonis</name>
    <name type="common">Salmon louse</name>
    <name type="synonym">Caligus salmonis</name>
    <dbReference type="NCBI Taxonomy" id="72036"/>
    <lineage>
        <taxon>Eukaryota</taxon>
        <taxon>Metazoa</taxon>
        <taxon>Ecdysozoa</taxon>
        <taxon>Arthropoda</taxon>
        <taxon>Crustacea</taxon>
        <taxon>Multicrustacea</taxon>
        <taxon>Hexanauplia</taxon>
        <taxon>Copepoda</taxon>
        <taxon>Siphonostomatoida</taxon>
        <taxon>Caligidae</taxon>
        <taxon>Lepeophtheirus</taxon>
    </lineage>
</organism>
<accession>A0A7R8CZN3</accession>
<evidence type="ECO:0000256" key="1">
    <source>
        <dbReference type="SAM" id="MobiDB-lite"/>
    </source>
</evidence>